<gene>
    <name evidence="9" type="ORF">SAMN04488505_1011168</name>
</gene>
<evidence type="ECO:0000256" key="5">
    <source>
        <dbReference type="ARBA" id="ARBA00023136"/>
    </source>
</evidence>
<dbReference type="Pfam" id="PF02687">
    <property type="entry name" value="FtsX"/>
    <property type="match status" value="2"/>
</dbReference>
<feature type="domain" description="MacB-like periplasmic core" evidence="8">
    <location>
        <begin position="21"/>
        <end position="244"/>
    </location>
</feature>
<sequence>MFRNYLKIAWRNLHRSKAYALINITGLSAGMAVAMLIGLWIWDEVSYNKYHQHYDRIVQIMRQATFQGVTGTGQAVPIPLADYLRTHYGSDFKSVVTSSWTLENIIAAGDNKLTSTGIYMEPQAPEMLSLQMLEGSRKTALQDVNTILLSASLARSLFGGQPATGKIVKLNNKTDVRVSGVYADIPHNSSFSDLAFIAPFSQYLATSGDWAKHAVTDWNEYSFQMFAELNPQVDAQKVSGKIQSVIKDNSADESNPMLLLHPMRKWKLYSEFQNGINTGGDIRFVWLFGLIGVFVLLLGCINFMNLSTARAARRAREVGIRKAIGSAKEQLVGQFLSESLLVVAIGFCIALLLTMLFLPWFNNVADKQIALPWGSVSFWLLCAGFMLVTGVLAGSYPAFYLSAFQPVKVLKGTFRAGRFAAMPRKVLVIVQFAVSVILIIGTVIIFQQIQYTKHRAIGYSRDGLITIPMNTPDLFGHYDALQKDLQATGMVENMAESSSPTTQLFSRGGENMKWRGKREEEKILFGNIACTHDFGATIGWQILAGRDFSREYATDSSAMILNASAATVMGLKDPVGEKIQWGKHQYTVIGVVKDLLMESPFATAMPTVFRLNYDWANVITVKIKPGRDNRAALDKIAAVFKKYNPGSPFNYKFNDQEYGKKFMAEERIGKLAGCFAILAILISCLGIFGLASFTAEQRIKEIGVRKVLGATVLSIWALLSGDFLKLVFIAFLLAAPAAYYGMQHWLQQYEYRTPIHWWIFMATGGAALGITLTVVSYQAIKAAVINPVKSLRTE</sequence>
<dbReference type="STRING" id="573321.SAMN04488505_1011168"/>
<evidence type="ECO:0000256" key="2">
    <source>
        <dbReference type="ARBA" id="ARBA00022475"/>
    </source>
</evidence>
<feature type="transmembrane region" description="Helical" evidence="6">
    <location>
        <begin position="707"/>
        <end position="735"/>
    </location>
</feature>
<evidence type="ECO:0000256" key="6">
    <source>
        <dbReference type="SAM" id="Phobius"/>
    </source>
</evidence>
<protein>
    <submittedName>
        <fullName evidence="9">Duplicated orphan permease</fullName>
    </submittedName>
</protein>
<keyword evidence="2" id="KW-1003">Cell membrane</keyword>
<feature type="domain" description="ABC3 transporter permease C-terminal" evidence="7">
    <location>
        <begin position="290"/>
        <end position="404"/>
    </location>
</feature>
<keyword evidence="3 6" id="KW-0812">Transmembrane</keyword>
<feature type="transmembrane region" description="Helical" evidence="6">
    <location>
        <begin position="284"/>
        <end position="306"/>
    </location>
</feature>
<keyword evidence="10" id="KW-1185">Reference proteome</keyword>
<accession>A0A1H7L406</accession>
<feature type="transmembrane region" description="Helical" evidence="6">
    <location>
        <begin position="675"/>
        <end position="695"/>
    </location>
</feature>
<evidence type="ECO:0000256" key="3">
    <source>
        <dbReference type="ARBA" id="ARBA00022692"/>
    </source>
</evidence>
<dbReference type="GO" id="GO:0022857">
    <property type="term" value="F:transmembrane transporter activity"/>
    <property type="evidence" value="ECO:0007669"/>
    <property type="project" value="TreeGrafter"/>
</dbReference>
<evidence type="ECO:0000259" key="7">
    <source>
        <dbReference type="Pfam" id="PF02687"/>
    </source>
</evidence>
<dbReference type="OrthoDB" id="5933722at2"/>
<evidence type="ECO:0000313" key="10">
    <source>
        <dbReference type="Proteomes" id="UP000198984"/>
    </source>
</evidence>
<dbReference type="RefSeq" id="WP_089907349.1">
    <property type="nucleotide sequence ID" value="NZ_FOBB01000001.1"/>
</dbReference>
<evidence type="ECO:0000259" key="8">
    <source>
        <dbReference type="Pfam" id="PF12704"/>
    </source>
</evidence>
<organism evidence="9 10">
    <name type="scientific">Chitinophaga rupis</name>
    <dbReference type="NCBI Taxonomy" id="573321"/>
    <lineage>
        <taxon>Bacteria</taxon>
        <taxon>Pseudomonadati</taxon>
        <taxon>Bacteroidota</taxon>
        <taxon>Chitinophagia</taxon>
        <taxon>Chitinophagales</taxon>
        <taxon>Chitinophagaceae</taxon>
        <taxon>Chitinophaga</taxon>
    </lineage>
</organism>
<dbReference type="PANTHER" id="PTHR30572:SF18">
    <property type="entry name" value="ABC-TYPE MACROLIDE FAMILY EXPORT SYSTEM PERMEASE COMPONENT 2"/>
    <property type="match status" value="1"/>
</dbReference>
<dbReference type="Proteomes" id="UP000198984">
    <property type="component" value="Unassembled WGS sequence"/>
</dbReference>
<dbReference type="InterPro" id="IPR003838">
    <property type="entry name" value="ABC3_permease_C"/>
</dbReference>
<dbReference type="EMBL" id="FOBB01000001">
    <property type="protein sequence ID" value="SEK93564.1"/>
    <property type="molecule type" value="Genomic_DNA"/>
</dbReference>
<feature type="transmembrane region" description="Helical" evidence="6">
    <location>
        <begin position="340"/>
        <end position="358"/>
    </location>
</feature>
<evidence type="ECO:0000313" key="9">
    <source>
        <dbReference type="EMBL" id="SEK93564.1"/>
    </source>
</evidence>
<keyword evidence="5 6" id="KW-0472">Membrane</keyword>
<dbReference type="AlphaFoldDB" id="A0A1H7L406"/>
<feature type="transmembrane region" description="Helical" evidence="6">
    <location>
        <begin position="378"/>
        <end position="404"/>
    </location>
</feature>
<feature type="domain" description="ABC3 transporter permease C-terminal" evidence="7">
    <location>
        <begin position="674"/>
        <end position="787"/>
    </location>
</feature>
<keyword evidence="4 6" id="KW-1133">Transmembrane helix</keyword>
<dbReference type="GO" id="GO:0005886">
    <property type="term" value="C:plasma membrane"/>
    <property type="evidence" value="ECO:0007669"/>
    <property type="project" value="UniProtKB-SubCell"/>
</dbReference>
<comment type="subcellular location">
    <subcellularLocation>
        <location evidence="1">Cell membrane</location>
        <topology evidence="1">Multi-pass membrane protein</topology>
    </subcellularLocation>
</comment>
<dbReference type="InterPro" id="IPR025857">
    <property type="entry name" value="MacB_PCD"/>
</dbReference>
<feature type="domain" description="MacB-like periplasmic core" evidence="8">
    <location>
        <begin position="433"/>
        <end position="638"/>
    </location>
</feature>
<dbReference type="PANTHER" id="PTHR30572">
    <property type="entry name" value="MEMBRANE COMPONENT OF TRANSPORTER-RELATED"/>
    <property type="match status" value="1"/>
</dbReference>
<proteinExistence type="predicted"/>
<name>A0A1H7L406_9BACT</name>
<dbReference type="InterPro" id="IPR050250">
    <property type="entry name" value="Macrolide_Exporter_MacB"/>
</dbReference>
<evidence type="ECO:0000256" key="1">
    <source>
        <dbReference type="ARBA" id="ARBA00004651"/>
    </source>
</evidence>
<dbReference type="Pfam" id="PF12704">
    <property type="entry name" value="MacB_PCD"/>
    <property type="match status" value="2"/>
</dbReference>
<feature type="transmembrane region" description="Helical" evidence="6">
    <location>
        <begin position="20"/>
        <end position="42"/>
    </location>
</feature>
<feature type="transmembrane region" description="Helical" evidence="6">
    <location>
        <begin position="425"/>
        <end position="446"/>
    </location>
</feature>
<reference evidence="9 10" key="1">
    <citation type="submission" date="2016-10" db="EMBL/GenBank/DDBJ databases">
        <authorList>
            <person name="de Groot N.N."/>
        </authorList>
    </citation>
    <scope>NUCLEOTIDE SEQUENCE [LARGE SCALE GENOMIC DNA]</scope>
    <source>
        <strain evidence="9 10">DSM 21039</strain>
    </source>
</reference>
<feature type="transmembrane region" description="Helical" evidence="6">
    <location>
        <begin position="755"/>
        <end position="780"/>
    </location>
</feature>
<evidence type="ECO:0000256" key="4">
    <source>
        <dbReference type="ARBA" id="ARBA00022989"/>
    </source>
</evidence>